<evidence type="ECO:0000313" key="5">
    <source>
        <dbReference type="EMBL" id="KAH9308447.1"/>
    </source>
</evidence>
<dbReference type="InterPro" id="IPR016195">
    <property type="entry name" value="Pol/histidinol_Pase-like"/>
</dbReference>
<reference evidence="5 6" key="1">
    <citation type="journal article" date="2021" name="Nat. Plants">
        <title>The Taxus genome provides insights into paclitaxel biosynthesis.</title>
        <authorList>
            <person name="Xiong X."/>
            <person name="Gou J."/>
            <person name="Liao Q."/>
            <person name="Li Y."/>
            <person name="Zhou Q."/>
            <person name="Bi G."/>
            <person name="Li C."/>
            <person name="Du R."/>
            <person name="Wang X."/>
            <person name="Sun T."/>
            <person name="Guo L."/>
            <person name="Liang H."/>
            <person name="Lu P."/>
            <person name="Wu Y."/>
            <person name="Zhang Z."/>
            <person name="Ro D.K."/>
            <person name="Shang Y."/>
            <person name="Huang S."/>
            <person name="Yan J."/>
        </authorList>
    </citation>
    <scope>NUCLEOTIDE SEQUENCE [LARGE SCALE GENOMIC DNA]</scope>
    <source>
        <strain evidence="5">Ta-2019</strain>
    </source>
</reference>
<dbReference type="EMBL" id="JAHRHJ020000007">
    <property type="protein sequence ID" value="KAH9308447.1"/>
    <property type="molecule type" value="Genomic_DNA"/>
</dbReference>
<dbReference type="PANTHER" id="PTHR13031:SF0">
    <property type="entry name" value="RIBONUCLEASE P PROTEIN SUBUNIT P30"/>
    <property type="match status" value="1"/>
</dbReference>
<dbReference type="SUPFAM" id="SSF89550">
    <property type="entry name" value="PHP domain-like"/>
    <property type="match status" value="1"/>
</dbReference>
<dbReference type="Gene3D" id="3.20.20.140">
    <property type="entry name" value="Metal-dependent hydrolases"/>
    <property type="match status" value="1"/>
</dbReference>
<dbReference type="InterPro" id="IPR002738">
    <property type="entry name" value="RNase_P_p30"/>
</dbReference>
<dbReference type="Proteomes" id="UP000824469">
    <property type="component" value="Unassembled WGS sequence"/>
</dbReference>
<evidence type="ECO:0000256" key="1">
    <source>
        <dbReference type="ARBA" id="ARBA00004123"/>
    </source>
</evidence>
<dbReference type="AlphaFoldDB" id="A0AA38FPR6"/>
<keyword evidence="6" id="KW-1185">Reference proteome</keyword>
<proteinExistence type="inferred from homology"/>
<dbReference type="GO" id="GO:0008033">
    <property type="term" value="P:tRNA processing"/>
    <property type="evidence" value="ECO:0007669"/>
    <property type="project" value="UniProtKB-KW"/>
</dbReference>
<feature type="non-terminal residue" evidence="5">
    <location>
        <position position="1"/>
    </location>
</feature>
<comment type="similarity">
    <text evidence="2">Belongs to the eukaryotic/archaeal RNase P protein component 3 family.</text>
</comment>
<feature type="region of interest" description="Disordered" evidence="4">
    <location>
        <begin position="167"/>
        <end position="195"/>
    </location>
</feature>
<comment type="caution">
    <text evidence="5">The sequence shown here is derived from an EMBL/GenBank/DDBJ whole genome shotgun (WGS) entry which is preliminary data.</text>
</comment>
<accession>A0AA38FPR6</accession>
<dbReference type="GO" id="GO:0003723">
    <property type="term" value="F:RNA binding"/>
    <property type="evidence" value="ECO:0007669"/>
    <property type="project" value="TreeGrafter"/>
</dbReference>
<feature type="compositionally biased region" description="Basic residues" evidence="4">
    <location>
        <begin position="176"/>
        <end position="186"/>
    </location>
</feature>
<name>A0AA38FPR6_TAXCH</name>
<keyword evidence="3" id="KW-0819">tRNA processing</keyword>
<dbReference type="OMA" id="PNTCERI"/>
<dbReference type="Pfam" id="PF01876">
    <property type="entry name" value="RNase_P_p30"/>
    <property type="match status" value="1"/>
</dbReference>
<sequence length="564" mass="61324">VDLISIDFSRKLPFHLKNSLIRAAVQRGVFFEVMYSLAISNLHARRDIFKQVQVLVEWTHGRSIIVSSGAPSVNELRGPNDVVNLSTLFGLSLEHAKAAISKNCRSLILRGVTRKNCYKMAIQVKSHAPDGIVGSDKAWFNASEVWDPISSGEGDVVLKENLVASGKLNSENGHSSRAKKRHRRSGKSVSISSSQNNSVLLHQKKAVVPGTSICGLRLKESELSVETRITKNSNTNIMVSDFVTLIKEQNLGVEKIRLPQALRDGNNKSSFSSATEFLPLDDNTQQVMTNGIRGTLLQNDMLVDGIAQVSEHQSSTNNNMQPSVVVNDGSNKFSFSSATEFLPFNDGSNQATANGIGGTLIQTAGASVDDITDVTEYKSSTNTNSQSCNADIGPGKSADIPPSSSFFTVDKGLSVIVVHKDGLEVCKEPSLPTDDSRDIFFVKSDSICDNASQMKVSGLKPRGRTFEVAEEKADTVVLGSDIEKNGLKFRGNEKHITKPNIDKGILVSYDSLREPPMLTMVAEEESVSCVNDDELNAITGRERKLRKQKMDSIPGLSLQGILKS</sequence>
<dbReference type="PANTHER" id="PTHR13031">
    <property type="entry name" value="RIBONUCLEASE P SUBUNIT P30"/>
    <property type="match status" value="1"/>
</dbReference>
<feature type="non-terminal residue" evidence="5">
    <location>
        <position position="564"/>
    </location>
</feature>
<evidence type="ECO:0000256" key="4">
    <source>
        <dbReference type="SAM" id="MobiDB-lite"/>
    </source>
</evidence>
<organism evidence="5 6">
    <name type="scientific">Taxus chinensis</name>
    <name type="common">Chinese yew</name>
    <name type="synonym">Taxus wallichiana var. chinensis</name>
    <dbReference type="NCBI Taxonomy" id="29808"/>
    <lineage>
        <taxon>Eukaryota</taxon>
        <taxon>Viridiplantae</taxon>
        <taxon>Streptophyta</taxon>
        <taxon>Embryophyta</taxon>
        <taxon>Tracheophyta</taxon>
        <taxon>Spermatophyta</taxon>
        <taxon>Pinopsida</taxon>
        <taxon>Pinidae</taxon>
        <taxon>Conifers II</taxon>
        <taxon>Cupressales</taxon>
        <taxon>Taxaceae</taxon>
        <taxon>Taxus</taxon>
    </lineage>
</organism>
<evidence type="ECO:0000256" key="3">
    <source>
        <dbReference type="ARBA" id="ARBA00022694"/>
    </source>
</evidence>
<comment type="subcellular location">
    <subcellularLocation>
        <location evidence="1">Nucleus</location>
    </subcellularLocation>
</comment>
<gene>
    <name evidence="5" type="ORF">KI387_036358</name>
</gene>
<protein>
    <submittedName>
        <fullName evidence="5">Uncharacterized protein</fullName>
    </submittedName>
</protein>
<evidence type="ECO:0000256" key="2">
    <source>
        <dbReference type="ARBA" id="ARBA00007331"/>
    </source>
</evidence>
<dbReference type="GO" id="GO:0005655">
    <property type="term" value="C:nucleolar ribonuclease P complex"/>
    <property type="evidence" value="ECO:0007669"/>
    <property type="project" value="TreeGrafter"/>
</dbReference>
<evidence type="ECO:0000313" key="6">
    <source>
        <dbReference type="Proteomes" id="UP000824469"/>
    </source>
</evidence>